<evidence type="ECO:0000256" key="1">
    <source>
        <dbReference type="ARBA" id="ARBA00022884"/>
    </source>
</evidence>
<feature type="compositionally biased region" description="Basic and acidic residues" evidence="3">
    <location>
        <begin position="1"/>
        <end position="15"/>
    </location>
</feature>
<dbReference type="Pfam" id="PF00076">
    <property type="entry name" value="RRM_1"/>
    <property type="match status" value="2"/>
</dbReference>
<gene>
    <name evidence="5" type="ORF">BAE44_0022240</name>
</gene>
<dbReference type="GO" id="GO:0003723">
    <property type="term" value="F:RNA binding"/>
    <property type="evidence" value="ECO:0007669"/>
    <property type="project" value="UniProtKB-UniRule"/>
</dbReference>
<feature type="domain" description="RRM" evidence="4">
    <location>
        <begin position="72"/>
        <end position="176"/>
    </location>
</feature>
<dbReference type="PANTHER" id="PTHR23236:SF108">
    <property type="entry name" value="OS03G0123200 PROTEIN"/>
    <property type="match status" value="1"/>
</dbReference>
<evidence type="ECO:0000256" key="3">
    <source>
        <dbReference type="SAM" id="MobiDB-lite"/>
    </source>
</evidence>
<dbReference type="Proteomes" id="UP000095767">
    <property type="component" value="Unassembled WGS sequence"/>
</dbReference>
<dbReference type="InterPro" id="IPR035979">
    <property type="entry name" value="RBD_domain_sf"/>
</dbReference>
<dbReference type="STRING" id="888268.A0A1E5UV41"/>
<evidence type="ECO:0000313" key="6">
    <source>
        <dbReference type="Proteomes" id="UP000095767"/>
    </source>
</evidence>
<dbReference type="SUPFAM" id="SSF54928">
    <property type="entry name" value="RNA-binding domain, RBD"/>
    <property type="match status" value="2"/>
</dbReference>
<reference evidence="5 6" key="1">
    <citation type="submission" date="2016-09" db="EMBL/GenBank/DDBJ databases">
        <title>The draft genome of Dichanthelium oligosanthes: A C3 panicoid grass species.</title>
        <authorList>
            <person name="Studer A.J."/>
            <person name="Schnable J.C."/>
            <person name="Brutnell T.P."/>
        </authorList>
    </citation>
    <scope>NUCLEOTIDE SEQUENCE [LARGE SCALE GENOMIC DNA]</scope>
    <source>
        <strain evidence="6">cv. Kellogg 1175</strain>
        <tissue evidence="5">Leaf</tissue>
    </source>
</reference>
<dbReference type="PANTHER" id="PTHR23236">
    <property type="entry name" value="EUKARYOTIC TRANSLATION INITIATION FACTOR 4B/4H"/>
    <property type="match status" value="1"/>
</dbReference>
<dbReference type="PROSITE" id="PS50102">
    <property type="entry name" value="RRM"/>
    <property type="match status" value="2"/>
</dbReference>
<feature type="compositionally biased region" description="Basic residues" evidence="3">
    <location>
        <begin position="16"/>
        <end position="25"/>
    </location>
</feature>
<dbReference type="InterPro" id="IPR000504">
    <property type="entry name" value="RRM_dom"/>
</dbReference>
<feature type="domain" description="RRM" evidence="4">
    <location>
        <begin position="199"/>
        <end position="275"/>
    </location>
</feature>
<evidence type="ECO:0000313" key="5">
    <source>
        <dbReference type="EMBL" id="OEL16741.1"/>
    </source>
</evidence>
<dbReference type="SMART" id="SM00360">
    <property type="entry name" value="RRM"/>
    <property type="match status" value="2"/>
</dbReference>
<dbReference type="Gene3D" id="3.30.70.330">
    <property type="match status" value="2"/>
</dbReference>
<feature type="compositionally biased region" description="Acidic residues" evidence="3">
    <location>
        <begin position="37"/>
        <end position="49"/>
    </location>
</feature>
<proteinExistence type="predicted"/>
<dbReference type="EMBL" id="LWDX02062068">
    <property type="protein sequence ID" value="OEL16741.1"/>
    <property type="molecule type" value="Genomic_DNA"/>
</dbReference>
<keyword evidence="1 2" id="KW-0694">RNA-binding</keyword>
<dbReference type="OrthoDB" id="439808at2759"/>
<feature type="compositionally biased region" description="Low complexity" evidence="3">
    <location>
        <begin position="50"/>
        <end position="59"/>
    </location>
</feature>
<dbReference type="InterPro" id="IPR012677">
    <property type="entry name" value="Nucleotide-bd_a/b_plait_sf"/>
</dbReference>
<accession>A0A1E5UV41</accession>
<name>A0A1E5UV41_9POAL</name>
<protein>
    <recommendedName>
        <fullName evidence="4">RRM domain-containing protein</fullName>
    </recommendedName>
</protein>
<dbReference type="AlphaFoldDB" id="A0A1E5UV41"/>
<comment type="caution">
    <text evidence="5">The sequence shown here is derived from an EMBL/GenBank/DDBJ whole genome shotgun (WGS) entry which is preliminary data.</text>
</comment>
<evidence type="ECO:0000259" key="4">
    <source>
        <dbReference type="PROSITE" id="PS50102"/>
    </source>
</evidence>
<feature type="region of interest" description="Disordered" evidence="3">
    <location>
        <begin position="1"/>
        <end position="69"/>
    </location>
</feature>
<evidence type="ECO:0000256" key="2">
    <source>
        <dbReference type="PROSITE-ProRule" id="PRU00176"/>
    </source>
</evidence>
<sequence>MAAEDQAPRTKPRPDKAKKRKKPKKDKWGQPLSAAAAEEEPSVEPEQEAPAEGVEPAAGAEEEAAAEGYEPGKVVASGLPYTTTEADIRKLFEFYGPLLSVQLSRFPDSGNFRGLAFVCFEVHTHYTSFLQALHYITFRSIALVDADVLDEDAVKSLELDGFKIGNRYMRVERCRITASSNKKRKAEFQTDPEKSVGCLSAYVGNLSWNVTEKDLRAFFKSSKIASIRFAIDKRTGGSRGFCHVDFQDDESLEQAVAMNQSELQGRPVKVAYSVSNRG</sequence>
<organism evidence="5 6">
    <name type="scientific">Dichanthelium oligosanthes</name>
    <dbReference type="NCBI Taxonomy" id="888268"/>
    <lineage>
        <taxon>Eukaryota</taxon>
        <taxon>Viridiplantae</taxon>
        <taxon>Streptophyta</taxon>
        <taxon>Embryophyta</taxon>
        <taxon>Tracheophyta</taxon>
        <taxon>Spermatophyta</taxon>
        <taxon>Magnoliopsida</taxon>
        <taxon>Liliopsida</taxon>
        <taxon>Poales</taxon>
        <taxon>Poaceae</taxon>
        <taxon>PACMAD clade</taxon>
        <taxon>Panicoideae</taxon>
        <taxon>Panicodae</taxon>
        <taxon>Paniceae</taxon>
        <taxon>Dichantheliinae</taxon>
        <taxon>Dichanthelium</taxon>
    </lineage>
</organism>
<keyword evidence="6" id="KW-1185">Reference proteome</keyword>